<evidence type="ECO:0000256" key="2">
    <source>
        <dbReference type="ARBA" id="ARBA00022723"/>
    </source>
</evidence>
<protein>
    <submittedName>
        <fullName evidence="6">Fungal specific transcription factor domain-containing protein</fullName>
    </submittedName>
</protein>
<dbReference type="OrthoDB" id="2269373at2759"/>
<evidence type="ECO:0000256" key="3">
    <source>
        <dbReference type="ARBA" id="ARBA00023242"/>
    </source>
</evidence>
<dbReference type="SUPFAM" id="SSF57701">
    <property type="entry name" value="Zn2/Cys6 DNA-binding domain"/>
    <property type="match status" value="1"/>
</dbReference>
<dbReference type="Pfam" id="PF00172">
    <property type="entry name" value="Zn_clus"/>
    <property type="match status" value="1"/>
</dbReference>
<evidence type="ECO:0000259" key="5">
    <source>
        <dbReference type="PROSITE" id="PS50048"/>
    </source>
</evidence>
<name>A0A084FZD2_PSEDA</name>
<dbReference type="KEGG" id="sapo:SAPIO_CDS8323"/>
<dbReference type="InterPro" id="IPR001138">
    <property type="entry name" value="Zn2Cys6_DnaBD"/>
</dbReference>
<dbReference type="Pfam" id="PF04082">
    <property type="entry name" value="Fungal_trans"/>
    <property type="match status" value="1"/>
</dbReference>
<dbReference type="AlphaFoldDB" id="A0A084FZD2"/>
<dbReference type="SMART" id="SM00906">
    <property type="entry name" value="Fungal_trans"/>
    <property type="match status" value="1"/>
</dbReference>
<reference evidence="6 7" key="1">
    <citation type="journal article" date="2014" name="Genome Announc.">
        <title>Draft genome sequence of the pathogenic fungus Scedosporium apiospermum.</title>
        <authorList>
            <person name="Vandeputte P."/>
            <person name="Ghamrawi S."/>
            <person name="Rechenmann M."/>
            <person name="Iltis A."/>
            <person name="Giraud S."/>
            <person name="Fleury M."/>
            <person name="Thornton C."/>
            <person name="Delhaes L."/>
            <person name="Meyer W."/>
            <person name="Papon N."/>
            <person name="Bouchara J.P."/>
        </authorList>
    </citation>
    <scope>NUCLEOTIDE SEQUENCE [LARGE SCALE GENOMIC DNA]</scope>
    <source>
        <strain evidence="6 7">IHEM 14462</strain>
    </source>
</reference>
<feature type="compositionally biased region" description="Low complexity" evidence="4">
    <location>
        <begin position="668"/>
        <end position="679"/>
    </location>
</feature>
<dbReference type="Proteomes" id="UP000028545">
    <property type="component" value="Unassembled WGS sequence"/>
</dbReference>
<feature type="compositionally biased region" description="Gly residues" evidence="4">
    <location>
        <begin position="740"/>
        <end position="749"/>
    </location>
</feature>
<dbReference type="PANTHER" id="PTHR31001:SF85">
    <property type="entry name" value="ZN(II)2CYS6 TRANSCRIPTION FACTOR (EUROFUNG)"/>
    <property type="match status" value="1"/>
</dbReference>
<keyword evidence="2" id="KW-0479">Metal-binding</keyword>
<dbReference type="GO" id="GO:0003677">
    <property type="term" value="F:DNA binding"/>
    <property type="evidence" value="ECO:0007669"/>
    <property type="project" value="InterPro"/>
</dbReference>
<dbReference type="GO" id="GO:0008270">
    <property type="term" value="F:zinc ion binding"/>
    <property type="evidence" value="ECO:0007669"/>
    <property type="project" value="InterPro"/>
</dbReference>
<evidence type="ECO:0000313" key="7">
    <source>
        <dbReference type="Proteomes" id="UP000028545"/>
    </source>
</evidence>
<keyword evidence="7" id="KW-1185">Reference proteome</keyword>
<dbReference type="Gene3D" id="4.10.240.10">
    <property type="entry name" value="Zn(2)-C6 fungal-type DNA-binding domain"/>
    <property type="match status" value="1"/>
</dbReference>
<dbReference type="HOGENOM" id="CLU_004083_5_2_1"/>
<dbReference type="InterPro" id="IPR036864">
    <property type="entry name" value="Zn2-C6_fun-type_DNA-bd_sf"/>
</dbReference>
<sequence length="755" mass="83136">MSSSTGAPTPSSTTSTTAGKAPRILACVLCQHRKIKCDRNMPCSNCIKANVTCTPSTPAPARKRRRPNQDLQERLARCEALLQNYATAAAASGESPAGPSTNHVVIPTGAGSRSSIIARDPSKYPDPMPPWTPAGKVVVEDGSTRFVDSFLWGKLHDELNEMRRIIEADEAEDHSTLASEAATPEDATDLLLGDYASMSLDDAYPEPVHVFRLWQIFLERVNPIIKIIHVPSIQPYVVEVASGNWNVPPNHQPLLFSIFNVAVFSLSDSESRQMLGMSRESALRKFSSGVRAALMKVNFMKTYDLYILQSLAFYLLSLYGRHNRDAAWIFSGVCIRIAQKMGLHRDGESLNLTPFETEMRRRLWWNLVILDAAWALLSGMTYPIISVNWTTKVPRNVNDADLFPGSTEPIQERDGPTEMGFTLLMTTIWGFVIKCHHQFPGFEAAVLGFDVESIGSKDRPAERLPIDVDSSQQLKYKSLLDQLRAELDKVVDKYIDPGAGAAHLVASRLPRLISAKVGQLFVPITELPEYGTEIFNMDDNLFRLGVYNIEGNLELYDLMNARGFMWYCRLHFQVEMLTALVGQLITRQTGSLVDRAWRALDGLFRHHPELYDMSSKPNITLRSFVLKAWKGRAQALTQRGQSAVMPYYVQELMRGLPEGRISESATPGSVVSSAVGGSSQKTGGQDFPNANTKWEYGPAHDHGSTDNGGFGPGLLDIGAVDWDMFADSVSSGHGAPGSSSGLGFGGLGPNIGPPW</sequence>
<dbReference type="CDD" id="cd12148">
    <property type="entry name" value="fungal_TF_MHR"/>
    <property type="match status" value="1"/>
</dbReference>
<feature type="region of interest" description="Disordered" evidence="4">
    <location>
        <begin position="729"/>
        <end position="755"/>
    </location>
</feature>
<gene>
    <name evidence="6" type="ORF">SAPIO_CDS8323</name>
</gene>
<dbReference type="PROSITE" id="PS50048">
    <property type="entry name" value="ZN2_CY6_FUNGAL_2"/>
    <property type="match status" value="1"/>
</dbReference>
<proteinExistence type="predicted"/>
<dbReference type="GO" id="GO:0006351">
    <property type="term" value="P:DNA-templated transcription"/>
    <property type="evidence" value="ECO:0007669"/>
    <property type="project" value="InterPro"/>
</dbReference>
<evidence type="ECO:0000313" key="6">
    <source>
        <dbReference type="EMBL" id="KEZ40444.1"/>
    </source>
</evidence>
<feature type="compositionally biased region" description="Low complexity" evidence="4">
    <location>
        <begin position="729"/>
        <end position="739"/>
    </location>
</feature>
<dbReference type="InterPro" id="IPR050613">
    <property type="entry name" value="Sec_Metabolite_Reg"/>
</dbReference>
<evidence type="ECO:0000256" key="4">
    <source>
        <dbReference type="SAM" id="MobiDB-lite"/>
    </source>
</evidence>
<feature type="region of interest" description="Disordered" evidence="4">
    <location>
        <begin position="659"/>
        <end position="710"/>
    </location>
</feature>
<dbReference type="GO" id="GO:0000981">
    <property type="term" value="F:DNA-binding transcription factor activity, RNA polymerase II-specific"/>
    <property type="evidence" value="ECO:0007669"/>
    <property type="project" value="InterPro"/>
</dbReference>
<organism evidence="6 7">
    <name type="scientific">Pseudallescheria apiosperma</name>
    <name type="common">Scedosporium apiospermum</name>
    <dbReference type="NCBI Taxonomy" id="563466"/>
    <lineage>
        <taxon>Eukaryota</taxon>
        <taxon>Fungi</taxon>
        <taxon>Dikarya</taxon>
        <taxon>Ascomycota</taxon>
        <taxon>Pezizomycotina</taxon>
        <taxon>Sordariomycetes</taxon>
        <taxon>Hypocreomycetidae</taxon>
        <taxon>Microascales</taxon>
        <taxon>Microascaceae</taxon>
        <taxon>Scedosporium</taxon>
    </lineage>
</organism>
<feature type="compositionally biased region" description="Polar residues" evidence="4">
    <location>
        <begin position="680"/>
        <end position="692"/>
    </location>
</feature>
<dbReference type="RefSeq" id="XP_016640243.1">
    <property type="nucleotide sequence ID" value="XM_016789980.1"/>
</dbReference>
<accession>A0A084FZD2</accession>
<comment type="caution">
    <text evidence="6">The sequence shown here is derived from an EMBL/GenBank/DDBJ whole genome shotgun (WGS) entry which is preliminary data.</text>
</comment>
<dbReference type="GO" id="GO:0005634">
    <property type="term" value="C:nucleus"/>
    <property type="evidence" value="ECO:0007669"/>
    <property type="project" value="UniProtKB-SubCell"/>
</dbReference>
<dbReference type="SMART" id="SM00066">
    <property type="entry name" value="GAL4"/>
    <property type="match status" value="1"/>
</dbReference>
<dbReference type="EMBL" id="JOWA01000121">
    <property type="protein sequence ID" value="KEZ40444.1"/>
    <property type="molecule type" value="Genomic_DNA"/>
</dbReference>
<comment type="subcellular location">
    <subcellularLocation>
        <location evidence="1">Nucleus</location>
    </subcellularLocation>
</comment>
<keyword evidence="3" id="KW-0539">Nucleus</keyword>
<dbReference type="VEuPathDB" id="FungiDB:SAPIO_CDS8323"/>
<evidence type="ECO:0000256" key="1">
    <source>
        <dbReference type="ARBA" id="ARBA00004123"/>
    </source>
</evidence>
<dbReference type="InterPro" id="IPR007219">
    <property type="entry name" value="XnlR_reg_dom"/>
</dbReference>
<dbReference type="GeneID" id="27727395"/>
<feature type="domain" description="Zn(2)-C6 fungal-type" evidence="5">
    <location>
        <begin position="26"/>
        <end position="54"/>
    </location>
</feature>
<dbReference type="CDD" id="cd00067">
    <property type="entry name" value="GAL4"/>
    <property type="match status" value="1"/>
</dbReference>
<dbReference type="PANTHER" id="PTHR31001">
    <property type="entry name" value="UNCHARACTERIZED TRANSCRIPTIONAL REGULATORY PROTEIN"/>
    <property type="match status" value="1"/>
</dbReference>
<dbReference type="OMA" id="WGTEIFG"/>